<evidence type="ECO:0000256" key="3">
    <source>
        <dbReference type="ARBA" id="ARBA00022801"/>
    </source>
</evidence>
<protein>
    <recommendedName>
        <fullName evidence="2">N-acetylmuramoyl-L-alanine amidase</fullName>
        <ecNumber evidence="2">3.5.1.28</ecNumber>
    </recommendedName>
</protein>
<keyword evidence="8" id="KW-1185">Reference proteome</keyword>
<comment type="caution">
    <text evidence="7">The sequence shown here is derived from an EMBL/GenBank/DDBJ whole genome shotgun (WGS) entry which is preliminary data.</text>
</comment>
<dbReference type="InParanoid" id="A0A263DBG2"/>
<dbReference type="InterPro" id="IPR036505">
    <property type="entry name" value="Amidase/PGRP_sf"/>
</dbReference>
<dbReference type="GO" id="GO:0008745">
    <property type="term" value="F:N-acetylmuramoyl-L-alanine amidase activity"/>
    <property type="evidence" value="ECO:0007669"/>
    <property type="project" value="UniProtKB-EC"/>
</dbReference>
<keyword evidence="3" id="KW-0378">Hydrolase</keyword>
<accession>A0A263DBG2</accession>
<dbReference type="PANTHER" id="PTHR30417">
    <property type="entry name" value="N-ACETYLMURAMOYL-L-ALANINE AMIDASE AMID"/>
    <property type="match status" value="1"/>
</dbReference>
<evidence type="ECO:0000256" key="2">
    <source>
        <dbReference type="ARBA" id="ARBA00011901"/>
    </source>
</evidence>
<evidence type="ECO:0000256" key="1">
    <source>
        <dbReference type="ARBA" id="ARBA00001561"/>
    </source>
</evidence>
<dbReference type="GO" id="GO:0009254">
    <property type="term" value="P:peptidoglycan turnover"/>
    <property type="evidence" value="ECO:0007669"/>
    <property type="project" value="TreeGrafter"/>
</dbReference>
<gene>
    <name evidence="7" type="ORF">CFN78_00310</name>
</gene>
<evidence type="ECO:0000313" key="7">
    <source>
        <dbReference type="EMBL" id="OZM74725.1"/>
    </source>
</evidence>
<dbReference type="SMART" id="SM00644">
    <property type="entry name" value="Ami_2"/>
    <property type="match status" value="1"/>
</dbReference>
<sequence length="212" mass="22475">MRKSLGAVLAAGAMSVGIMLTGPGVAAADSSGAGIENPPNAVGKESAWIADFPGAEQHPASPENYSAASRPGSTPINKVVIHVTQGSWAGSLSWFANPEAQVSAHYTVRSSDGKVAQSVPEKDIAWHAGNWSYNETSIGIEHEGFVDDPKWFTEAMYQASAKVTANAVKTHGIPLDRQHIVGHNEVPGATHTDPGPHWNWDHYMQLVAQYAA</sequence>
<proteinExistence type="predicted"/>
<dbReference type="GO" id="GO:0071555">
    <property type="term" value="P:cell wall organization"/>
    <property type="evidence" value="ECO:0007669"/>
    <property type="project" value="UniProtKB-KW"/>
</dbReference>
<evidence type="ECO:0000256" key="4">
    <source>
        <dbReference type="ARBA" id="ARBA00023316"/>
    </source>
</evidence>
<dbReference type="CDD" id="cd06583">
    <property type="entry name" value="PGRP"/>
    <property type="match status" value="1"/>
</dbReference>
<dbReference type="PANTHER" id="PTHR30417:SF1">
    <property type="entry name" value="N-ACETYLMURAMOYL-L-ALANINE AMIDASE AMID"/>
    <property type="match status" value="1"/>
</dbReference>
<dbReference type="GO" id="GO:0009253">
    <property type="term" value="P:peptidoglycan catabolic process"/>
    <property type="evidence" value="ECO:0007669"/>
    <property type="project" value="InterPro"/>
</dbReference>
<dbReference type="Gene3D" id="3.40.80.10">
    <property type="entry name" value="Peptidoglycan recognition protein-like"/>
    <property type="match status" value="1"/>
</dbReference>
<dbReference type="OrthoDB" id="66275at2"/>
<dbReference type="RefSeq" id="WP_094860510.1">
    <property type="nucleotide sequence ID" value="NZ_NKYE01000001.1"/>
</dbReference>
<dbReference type="InterPro" id="IPR051206">
    <property type="entry name" value="NAMLAA_amidase_2"/>
</dbReference>
<dbReference type="AlphaFoldDB" id="A0A263DBG2"/>
<feature type="signal peptide" evidence="5">
    <location>
        <begin position="1"/>
        <end position="27"/>
    </location>
</feature>
<evidence type="ECO:0000313" key="8">
    <source>
        <dbReference type="Proteomes" id="UP000242444"/>
    </source>
</evidence>
<dbReference type="EC" id="3.5.1.28" evidence="2"/>
<dbReference type="Pfam" id="PF01510">
    <property type="entry name" value="Amidase_2"/>
    <property type="match status" value="1"/>
</dbReference>
<dbReference type="EMBL" id="NKYE01000001">
    <property type="protein sequence ID" value="OZM74725.1"/>
    <property type="molecule type" value="Genomic_DNA"/>
</dbReference>
<organism evidence="7 8">
    <name type="scientific">Amycolatopsis antarctica</name>
    <dbReference type="NCBI Taxonomy" id="1854586"/>
    <lineage>
        <taxon>Bacteria</taxon>
        <taxon>Bacillati</taxon>
        <taxon>Actinomycetota</taxon>
        <taxon>Actinomycetes</taxon>
        <taxon>Pseudonocardiales</taxon>
        <taxon>Pseudonocardiaceae</taxon>
        <taxon>Amycolatopsis</taxon>
    </lineage>
</organism>
<reference evidence="7 8" key="1">
    <citation type="submission" date="2017-07" db="EMBL/GenBank/DDBJ databases">
        <title>Amycolatopsis antarcticus sp. nov., isolated from the surface of an Antarcticus brown macroalga.</title>
        <authorList>
            <person name="Wang J."/>
            <person name="Leiva S."/>
            <person name="Huang J."/>
            <person name="Huang Y."/>
        </authorList>
    </citation>
    <scope>NUCLEOTIDE SEQUENCE [LARGE SCALE GENOMIC DNA]</scope>
    <source>
        <strain evidence="7 8">AU-G6</strain>
    </source>
</reference>
<evidence type="ECO:0000259" key="6">
    <source>
        <dbReference type="SMART" id="SM00644"/>
    </source>
</evidence>
<dbReference type="Proteomes" id="UP000242444">
    <property type="component" value="Unassembled WGS sequence"/>
</dbReference>
<comment type="catalytic activity">
    <reaction evidence="1">
        <text>Hydrolyzes the link between N-acetylmuramoyl residues and L-amino acid residues in certain cell-wall glycopeptides.</text>
        <dbReference type="EC" id="3.5.1.28"/>
    </reaction>
</comment>
<keyword evidence="5" id="KW-0732">Signal</keyword>
<dbReference type="SUPFAM" id="SSF55846">
    <property type="entry name" value="N-acetylmuramoyl-L-alanine amidase-like"/>
    <property type="match status" value="1"/>
</dbReference>
<feature type="domain" description="N-acetylmuramoyl-L-alanine amidase" evidence="6">
    <location>
        <begin position="65"/>
        <end position="195"/>
    </location>
</feature>
<feature type="chain" id="PRO_5013397291" description="N-acetylmuramoyl-L-alanine amidase" evidence="5">
    <location>
        <begin position="28"/>
        <end position="212"/>
    </location>
</feature>
<name>A0A263DBG2_9PSEU</name>
<keyword evidence="4" id="KW-0961">Cell wall biogenesis/degradation</keyword>
<evidence type="ECO:0000256" key="5">
    <source>
        <dbReference type="SAM" id="SignalP"/>
    </source>
</evidence>
<dbReference type="FunFam" id="3.40.80.10:FF:000006">
    <property type="entry name" value="N-acetylmuramoyl-L-alanine amidase"/>
    <property type="match status" value="1"/>
</dbReference>
<dbReference type="InterPro" id="IPR002502">
    <property type="entry name" value="Amidase_domain"/>
</dbReference>